<feature type="transmembrane region" description="Helical" evidence="9">
    <location>
        <begin position="136"/>
        <end position="162"/>
    </location>
</feature>
<keyword evidence="12" id="KW-1185">Reference proteome</keyword>
<dbReference type="GO" id="GO:0004714">
    <property type="term" value="F:transmembrane receptor protein tyrosine kinase activity"/>
    <property type="evidence" value="ECO:0007669"/>
    <property type="project" value="UniProtKB-EC"/>
</dbReference>
<evidence type="ECO:0000256" key="1">
    <source>
        <dbReference type="ARBA" id="ARBA00011902"/>
    </source>
</evidence>
<evidence type="ECO:0000256" key="5">
    <source>
        <dbReference type="ARBA" id="ARBA00022777"/>
    </source>
</evidence>
<dbReference type="AlphaFoldDB" id="A0A0D0CLF4"/>
<dbReference type="HOGENOM" id="CLU_950127_0_0_1"/>
<keyword evidence="7" id="KW-0829">Tyrosine-protein kinase</keyword>
<evidence type="ECO:0000256" key="2">
    <source>
        <dbReference type="ARBA" id="ARBA00022553"/>
    </source>
</evidence>
<dbReference type="InterPro" id="IPR049328">
    <property type="entry name" value="TM_ErbB1"/>
</dbReference>
<evidence type="ECO:0000313" key="12">
    <source>
        <dbReference type="Proteomes" id="UP000053593"/>
    </source>
</evidence>
<proteinExistence type="predicted"/>
<organism evidence="11 12">
    <name type="scientific">Collybiopsis luxurians FD-317 M1</name>
    <dbReference type="NCBI Taxonomy" id="944289"/>
    <lineage>
        <taxon>Eukaryota</taxon>
        <taxon>Fungi</taxon>
        <taxon>Dikarya</taxon>
        <taxon>Basidiomycota</taxon>
        <taxon>Agaricomycotina</taxon>
        <taxon>Agaricomycetes</taxon>
        <taxon>Agaricomycetidae</taxon>
        <taxon>Agaricales</taxon>
        <taxon>Marasmiineae</taxon>
        <taxon>Omphalotaceae</taxon>
        <taxon>Collybiopsis</taxon>
        <taxon>Collybiopsis luxurians</taxon>
    </lineage>
</organism>
<keyword evidence="9" id="KW-0472">Membrane</keyword>
<dbReference type="EMBL" id="KN834801">
    <property type="protein sequence ID" value="KIK55968.1"/>
    <property type="molecule type" value="Genomic_DNA"/>
</dbReference>
<keyword evidence="5" id="KW-0418">Kinase</keyword>
<feature type="domain" description="Epidermal growth factor receptor-like transmembrane-juxtamembrane segment" evidence="10">
    <location>
        <begin position="140"/>
        <end position="172"/>
    </location>
</feature>
<evidence type="ECO:0000259" key="10">
    <source>
        <dbReference type="Pfam" id="PF21314"/>
    </source>
</evidence>
<evidence type="ECO:0000256" key="7">
    <source>
        <dbReference type="ARBA" id="ARBA00023137"/>
    </source>
</evidence>
<dbReference type="Gene3D" id="6.10.250.2930">
    <property type="match status" value="1"/>
</dbReference>
<name>A0A0D0CLF4_9AGAR</name>
<dbReference type="EC" id="2.7.10.1" evidence="1"/>
<dbReference type="CDD" id="cd12087">
    <property type="entry name" value="TM_EGFR-like"/>
    <property type="match status" value="1"/>
</dbReference>
<accession>A0A0D0CLF4</accession>
<keyword evidence="6" id="KW-0067">ATP-binding</keyword>
<evidence type="ECO:0000256" key="3">
    <source>
        <dbReference type="ARBA" id="ARBA00022679"/>
    </source>
</evidence>
<gene>
    <name evidence="11" type="ORF">GYMLUDRAFT_248188</name>
</gene>
<keyword evidence="9" id="KW-0812">Transmembrane</keyword>
<keyword evidence="2" id="KW-0597">Phosphoprotein</keyword>
<reference evidence="11 12" key="1">
    <citation type="submission" date="2014-04" db="EMBL/GenBank/DDBJ databases">
        <title>Evolutionary Origins and Diversification of the Mycorrhizal Mutualists.</title>
        <authorList>
            <consortium name="DOE Joint Genome Institute"/>
            <consortium name="Mycorrhizal Genomics Consortium"/>
            <person name="Kohler A."/>
            <person name="Kuo A."/>
            <person name="Nagy L.G."/>
            <person name="Floudas D."/>
            <person name="Copeland A."/>
            <person name="Barry K.W."/>
            <person name="Cichocki N."/>
            <person name="Veneault-Fourrey C."/>
            <person name="LaButti K."/>
            <person name="Lindquist E.A."/>
            <person name="Lipzen A."/>
            <person name="Lundell T."/>
            <person name="Morin E."/>
            <person name="Murat C."/>
            <person name="Riley R."/>
            <person name="Ohm R."/>
            <person name="Sun H."/>
            <person name="Tunlid A."/>
            <person name="Henrissat B."/>
            <person name="Grigoriev I.V."/>
            <person name="Hibbett D.S."/>
            <person name="Martin F."/>
        </authorList>
    </citation>
    <scope>NUCLEOTIDE SEQUENCE [LARGE SCALE GENOMIC DNA]</scope>
    <source>
        <strain evidence="11 12">FD-317 M1</strain>
    </source>
</reference>
<dbReference type="GO" id="GO:0005524">
    <property type="term" value="F:ATP binding"/>
    <property type="evidence" value="ECO:0007669"/>
    <property type="project" value="UniProtKB-KW"/>
</dbReference>
<dbReference type="Proteomes" id="UP000053593">
    <property type="component" value="Unassembled WGS sequence"/>
</dbReference>
<dbReference type="InterPro" id="IPR044912">
    <property type="entry name" value="Egfr_JX_dom"/>
</dbReference>
<keyword evidence="4" id="KW-0547">Nucleotide-binding</keyword>
<evidence type="ECO:0000256" key="9">
    <source>
        <dbReference type="SAM" id="Phobius"/>
    </source>
</evidence>
<evidence type="ECO:0000256" key="6">
    <source>
        <dbReference type="ARBA" id="ARBA00022840"/>
    </source>
</evidence>
<protein>
    <recommendedName>
        <fullName evidence="1">receptor protein-tyrosine kinase</fullName>
        <ecNumber evidence="1">2.7.10.1</ecNumber>
    </recommendedName>
</protein>
<evidence type="ECO:0000256" key="8">
    <source>
        <dbReference type="SAM" id="MobiDB-lite"/>
    </source>
</evidence>
<keyword evidence="3" id="KW-0808">Transferase</keyword>
<dbReference type="Pfam" id="PF21314">
    <property type="entry name" value="TM_ErbB1"/>
    <property type="match status" value="1"/>
</dbReference>
<feature type="region of interest" description="Disordered" evidence="8">
    <location>
        <begin position="271"/>
        <end position="293"/>
    </location>
</feature>
<evidence type="ECO:0000256" key="4">
    <source>
        <dbReference type="ARBA" id="ARBA00022741"/>
    </source>
</evidence>
<sequence length="293" mass="31687">MNTLQINEASITFPDLSSNQLHPSEILLSTEMAQSSSTFDRIPIPTFSATGFASISRTTSSAGSTLSSIPSRIFTLPTASSSIPSWFLTLPTASNSRLTSPVTSIHFPSSATASSFSITGTRAACCISKGFDKSDVVSFIAGGVIGSIVGLTIVILTIFFLLRRRNMQRNRYSGSRAPFLDDAAAARLSSAFPFKWLFGRENGLGFFRQSDYVLIPDLPEPPSFLGDTTDSTIGLSDSGGSRSMQSVEARLEYLQNTMAWMVEHVQRLESQREYDGNPMTGRSDAPLPTYGSK</sequence>
<keyword evidence="9" id="KW-1133">Transmembrane helix</keyword>
<evidence type="ECO:0000313" key="11">
    <source>
        <dbReference type="EMBL" id="KIK55968.1"/>
    </source>
</evidence>